<dbReference type="EMBL" id="JBEPIJ010000006">
    <property type="protein sequence ID" value="MES0873846.1"/>
    <property type="molecule type" value="Genomic_DNA"/>
</dbReference>
<name>A0ABV2A9B4_9GAMM</name>
<sequence>MASLMARIREMVAAHAHHGLDRVENPDVMAQQVLRDLTEDIQAAQRALVVALGAHKRLAKERDRLHEDATGWDAKAGALLRAGDERLAREALQRAVTARAQAKARERPLASAQQAAQRVRQQIDQLKRELAEAQIRAAEIRACLTAGEAAGVALRFRDHYGRAMARAQKLDRLAQKAGSLEAEAAAAAELVEEAHSLDREAERVTVAAEVDAAMATLKARVQADGTSSRPTNE</sequence>
<feature type="coiled-coil region" evidence="2">
    <location>
        <begin position="170"/>
        <end position="200"/>
    </location>
</feature>
<comment type="similarity">
    <text evidence="1">Belongs to the PspA/Vipp/IM30 family.</text>
</comment>
<dbReference type="RefSeq" id="WP_352888700.1">
    <property type="nucleotide sequence ID" value="NZ_JBEPIJ010000006.1"/>
</dbReference>
<dbReference type="PANTHER" id="PTHR31088:SF6">
    <property type="entry name" value="PHAGE SHOCK PROTEIN A"/>
    <property type="match status" value="1"/>
</dbReference>
<proteinExistence type="inferred from homology"/>
<evidence type="ECO:0000313" key="4">
    <source>
        <dbReference type="Proteomes" id="UP001465331"/>
    </source>
</evidence>
<accession>A0ABV2A9B4</accession>
<dbReference type="InterPro" id="IPR007157">
    <property type="entry name" value="PspA_VIPP1"/>
</dbReference>
<keyword evidence="4" id="KW-1185">Reference proteome</keyword>
<feature type="coiled-coil region" evidence="2">
    <location>
        <begin position="109"/>
        <end position="143"/>
    </location>
</feature>
<dbReference type="Pfam" id="PF04012">
    <property type="entry name" value="PspA_IM30"/>
    <property type="match status" value="1"/>
</dbReference>
<evidence type="ECO:0000256" key="2">
    <source>
        <dbReference type="SAM" id="Coils"/>
    </source>
</evidence>
<evidence type="ECO:0000256" key="1">
    <source>
        <dbReference type="ARBA" id="ARBA00043985"/>
    </source>
</evidence>
<dbReference type="PANTHER" id="PTHR31088">
    <property type="entry name" value="MEMBRANE-ASSOCIATED PROTEIN VIPP1, CHLOROPLASTIC"/>
    <property type="match status" value="1"/>
</dbReference>
<protein>
    <submittedName>
        <fullName evidence="3">PspA/IM30 family protein</fullName>
    </submittedName>
</protein>
<comment type="caution">
    <text evidence="3">The sequence shown here is derived from an EMBL/GenBank/DDBJ whole genome shotgun (WGS) entry which is preliminary data.</text>
</comment>
<gene>
    <name evidence="3" type="ORF">ABSH63_07515</name>
</gene>
<evidence type="ECO:0000313" key="3">
    <source>
        <dbReference type="EMBL" id="MES0873846.1"/>
    </source>
</evidence>
<keyword evidence="2" id="KW-0175">Coiled coil</keyword>
<dbReference type="Proteomes" id="UP001465331">
    <property type="component" value="Unassembled WGS sequence"/>
</dbReference>
<reference evidence="3 4" key="1">
    <citation type="submission" date="2024-06" db="EMBL/GenBank/DDBJ databases">
        <authorList>
            <person name="Li Z."/>
            <person name="Jiang Y."/>
        </authorList>
    </citation>
    <scope>NUCLEOTIDE SEQUENCE [LARGE SCALE GENOMIC DNA]</scope>
    <source>
        <strain evidence="3 4">HSW-8</strain>
    </source>
</reference>
<organism evidence="3 4">
    <name type="scientific">Sinimarinibacterium thermocellulolyticum</name>
    <dbReference type="NCBI Taxonomy" id="3170016"/>
    <lineage>
        <taxon>Bacteria</taxon>
        <taxon>Pseudomonadati</taxon>
        <taxon>Pseudomonadota</taxon>
        <taxon>Gammaproteobacteria</taxon>
        <taxon>Nevskiales</taxon>
        <taxon>Nevskiaceae</taxon>
        <taxon>Sinimarinibacterium</taxon>
    </lineage>
</organism>